<accession>A0A939BEL6</accession>
<comment type="subcellular location">
    <subcellularLocation>
        <location evidence="1">Membrane</location>
        <topology evidence="1">Multi-pass membrane protein</topology>
    </subcellularLocation>
</comment>
<evidence type="ECO:0000256" key="2">
    <source>
        <dbReference type="ARBA" id="ARBA00022692"/>
    </source>
</evidence>
<protein>
    <submittedName>
        <fullName evidence="6">Chloride channel protein</fullName>
    </submittedName>
</protein>
<feature type="transmembrane region" description="Helical" evidence="5">
    <location>
        <begin position="262"/>
        <end position="281"/>
    </location>
</feature>
<evidence type="ECO:0000313" key="6">
    <source>
        <dbReference type="EMBL" id="MBM6920743.1"/>
    </source>
</evidence>
<sequence length="419" mass="44631">MHALNEQAHTFKAGGKIFLRFLYWAVIACAVGCVIGAVGAGFSYAMQYTTGLRAQHPWMIWLLPVAGLVIALLYRFHAEDRQGTNLVLASLRKEAEIPVSMAISIFFSTVLTHMFGGSAGREGAALQLGGSLSAQFGRWLRMKEDDRRILTMCGMSACFAALFGTPVAAAVFCIEVISVGVMYYAALVPCVISSVSAAVMASLLGVHAESFPLEVIGGIDVLTMLRVLVLGMLCALVSILFCRTMHLASFLGEKIKNRYVRIVVGGVIVIAATMLLGTQMYSGAGMDVVAQAISGSARPEAFLIKLLLTAVTLGFGYKGGEIVPSFFVGATFGCVMGGFLNLPPGFAAAIGLAAVFCGVTNCPLSALLMAAELFGVGNLCYFLVAIAVSYQLSGYYGLYSKQKIMYSKYKPEFINIHAK</sequence>
<dbReference type="GO" id="GO:0016020">
    <property type="term" value="C:membrane"/>
    <property type="evidence" value="ECO:0007669"/>
    <property type="project" value="UniProtKB-SubCell"/>
</dbReference>
<dbReference type="InterPro" id="IPR014743">
    <property type="entry name" value="Cl-channel_core"/>
</dbReference>
<evidence type="ECO:0000256" key="3">
    <source>
        <dbReference type="ARBA" id="ARBA00022989"/>
    </source>
</evidence>
<dbReference type="GO" id="GO:0015108">
    <property type="term" value="F:chloride transmembrane transporter activity"/>
    <property type="evidence" value="ECO:0007669"/>
    <property type="project" value="InterPro"/>
</dbReference>
<feature type="transmembrane region" description="Helical" evidence="5">
    <location>
        <begin position="149"/>
        <end position="174"/>
    </location>
</feature>
<evidence type="ECO:0000256" key="4">
    <source>
        <dbReference type="ARBA" id="ARBA00023136"/>
    </source>
</evidence>
<dbReference type="Proteomes" id="UP000774750">
    <property type="component" value="Unassembled WGS sequence"/>
</dbReference>
<dbReference type="PANTHER" id="PTHR43427:SF12">
    <property type="entry name" value="CHLORIDE TRANSPORTER"/>
    <property type="match status" value="1"/>
</dbReference>
<dbReference type="SUPFAM" id="SSF81340">
    <property type="entry name" value="Clc chloride channel"/>
    <property type="match status" value="1"/>
</dbReference>
<feature type="transmembrane region" description="Helical" evidence="5">
    <location>
        <begin position="224"/>
        <end position="242"/>
    </location>
</feature>
<reference evidence="6" key="1">
    <citation type="submission" date="2020-08" db="EMBL/GenBank/DDBJ databases">
        <authorList>
            <person name="Cejkova D."/>
            <person name="Kubasova T."/>
            <person name="Jahodarova E."/>
            <person name="Rychlik I."/>
        </authorList>
    </citation>
    <scope>NUCLEOTIDE SEQUENCE</scope>
    <source>
        <strain evidence="6">An559</strain>
    </source>
</reference>
<feature type="transmembrane region" description="Helical" evidence="5">
    <location>
        <begin position="181"/>
        <end position="204"/>
    </location>
</feature>
<keyword evidence="2 5" id="KW-0812">Transmembrane</keyword>
<evidence type="ECO:0000256" key="1">
    <source>
        <dbReference type="ARBA" id="ARBA00004141"/>
    </source>
</evidence>
<feature type="transmembrane region" description="Helical" evidence="5">
    <location>
        <begin position="346"/>
        <end position="367"/>
    </location>
</feature>
<keyword evidence="3 5" id="KW-1133">Transmembrane helix</keyword>
<dbReference type="PRINTS" id="PR00762">
    <property type="entry name" value="CLCHANNEL"/>
</dbReference>
<proteinExistence type="predicted"/>
<feature type="transmembrane region" description="Helical" evidence="5">
    <location>
        <begin position="322"/>
        <end position="340"/>
    </location>
</feature>
<feature type="transmembrane region" description="Helical" evidence="5">
    <location>
        <begin position="58"/>
        <end position="76"/>
    </location>
</feature>
<reference evidence="6" key="2">
    <citation type="journal article" date="2021" name="Sci. Rep.">
        <title>The distribution of antibiotic resistance genes in chicken gut microbiota commensals.</title>
        <authorList>
            <person name="Juricova H."/>
            <person name="Matiasovicova J."/>
            <person name="Kubasova T."/>
            <person name="Cejkova D."/>
            <person name="Rychlik I."/>
        </authorList>
    </citation>
    <scope>NUCLEOTIDE SEQUENCE</scope>
    <source>
        <strain evidence="6">An559</strain>
    </source>
</reference>
<comment type="caution">
    <text evidence="6">The sequence shown here is derived from an EMBL/GenBank/DDBJ whole genome shotgun (WGS) entry which is preliminary data.</text>
</comment>
<evidence type="ECO:0000313" key="7">
    <source>
        <dbReference type="Proteomes" id="UP000774750"/>
    </source>
</evidence>
<dbReference type="PANTHER" id="PTHR43427">
    <property type="entry name" value="CHLORIDE CHANNEL PROTEIN CLC-E"/>
    <property type="match status" value="1"/>
</dbReference>
<gene>
    <name evidence="6" type="ORF">H6A12_06220</name>
</gene>
<dbReference type="InterPro" id="IPR050368">
    <property type="entry name" value="ClC-type_chloride_channel"/>
</dbReference>
<dbReference type="EMBL" id="JACJKY010000007">
    <property type="protein sequence ID" value="MBM6920743.1"/>
    <property type="molecule type" value="Genomic_DNA"/>
</dbReference>
<dbReference type="AlphaFoldDB" id="A0A939BEL6"/>
<feature type="transmembrane region" description="Helical" evidence="5">
    <location>
        <begin position="379"/>
        <end position="398"/>
    </location>
</feature>
<dbReference type="RefSeq" id="WP_204445947.1">
    <property type="nucleotide sequence ID" value="NZ_JACJKY010000007.1"/>
</dbReference>
<feature type="transmembrane region" description="Helical" evidence="5">
    <location>
        <begin position="21"/>
        <end position="46"/>
    </location>
</feature>
<name>A0A939BEL6_9FIRM</name>
<keyword evidence="7" id="KW-1185">Reference proteome</keyword>
<evidence type="ECO:0000256" key="5">
    <source>
        <dbReference type="SAM" id="Phobius"/>
    </source>
</evidence>
<organism evidence="6 7">
    <name type="scientific">Merdimmobilis hominis</name>
    <dbReference type="NCBI Taxonomy" id="2897707"/>
    <lineage>
        <taxon>Bacteria</taxon>
        <taxon>Bacillati</taxon>
        <taxon>Bacillota</taxon>
        <taxon>Clostridia</taxon>
        <taxon>Eubacteriales</taxon>
        <taxon>Oscillospiraceae</taxon>
        <taxon>Merdimmobilis</taxon>
    </lineage>
</organism>
<keyword evidence="4 5" id="KW-0472">Membrane</keyword>
<dbReference type="InterPro" id="IPR001807">
    <property type="entry name" value="ClC"/>
</dbReference>
<dbReference type="Gene3D" id="1.10.3080.10">
    <property type="entry name" value="Clc chloride channel"/>
    <property type="match status" value="1"/>
</dbReference>
<dbReference type="Pfam" id="PF00654">
    <property type="entry name" value="Voltage_CLC"/>
    <property type="match status" value="1"/>
</dbReference>
<feature type="transmembrane region" description="Helical" evidence="5">
    <location>
        <begin position="97"/>
        <end position="116"/>
    </location>
</feature>